<evidence type="ECO:0000313" key="8">
    <source>
        <dbReference type="EMBL" id="KAF1304622.1"/>
    </source>
</evidence>
<dbReference type="Proteomes" id="UP000782705">
    <property type="component" value="Unassembled WGS sequence"/>
</dbReference>
<evidence type="ECO:0000256" key="2">
    <source>
        <dbReference type="ARBA" id="ARBA00007951"/>
    </source>
</evidence>
<keyword evidence="6" id="KW-0326">Glycosidase</keyword>
<sequence>MKKIRNDIEENLTTQQEEYQHLPQVIQEKLEWFQDQKIGIIFHWGLYAEAGIVESWQLSEEDDWARKKGAWREDIDTLRHDYWALNKQFNPVNFNPTIWAEKAKEAGFKYSLFTTKHHDGFNMYDTKYSEYKITSPETKFHNHPHADVLKYINQAFQEVGIHTGLYYSKADWYAKDYWVPGQRPRGRYASYDPREQPETWKSYNQFVENQLVELCENYGPVDILWLDGGWVNSANNEFLDMDTIAEKLRAIQSDLLIVDRTIGGDYENYVTPERKIPEIPPKKAWESNIPLAKNWGYVPNDQYKSFDEIIQALVQVVALGGNIILGVGPKPDGTLPEEALAIMSQLGDWLKRYGQGIYETRPYPLSHDNWFFTQTTEAIYAFHKNGTAFELDTSIFPETIATITNLTTDEELTGSTLHFNAHSEPFTVIKLTKGASL</sequence>
<evidence type="ECO:0000256" key="1">
    <source>
        <dbReference type="ARBA" id="ARBA00004071"/>
    </source>
</evidence>
<dbReference type="Gene3D" id="3.20.20.80">
    <property type="entry name" value="Glycosidases"/>
    <property type="match status" value="1"/>
</dbReference>
<keyword evidence="4" id="KW-0732">Signal</keyword>
<dbReference type="PANTHER" id="PTHR10030">
    <property type="entry name" value="ALPHA-L-FUCOSIDASE"/>
    <property type="match status" value="1"/>
</dbReference>
<dbReference type="Pfam" id="PF01120">
    <property type="entry name" value="Alpha_L_fucos"/>
    <property type="match status" value="1"/>
</dbReference>
<gene>
    <name evidence="8" type="ORF">BAU17_10495</name>
</gene>
<keyword evidence="5" id="KW-0378">Hydrolase</keyword>
<protein>
    <recommendedName>
        <fullName evidence="3">alpha-L-fucosidase</fullName>
        <ecNumber evidence="3">3.2.1.51</ecNumber>
    </recommendedName>
</protein>
<dbReference type="PRINTS" id="PR00741">
    <property type="entry name" value="GLHYDRLASE29"/>
</dbReference>
<dbReference type="EC" id="3.2.1.51" evidence="3"/>
<comment type="caution">
    <text evidence="8">The sequence shown here is derived from an EMBL/GenBank/DDBJ whole genome shotgun (WGS) entry which is preliminary data.</text>
</comment>
<comment type="function">
    <text evidence="1">Alpha-L-fucosidase is responsible for hydrolyzing the alpha-1,6-linked fucose joined to the reducing-end N-acetylglucosamine of the carbohydrate moieties of glycoproteins.</text>
</comment>
<evidence type="ECO:0000256" key="4">
    <source>
        <dbReference type="ARBA" id="ARBA00022729"/>
    </source>
</evidence>
<reference evidence="8 9" key="1">
    <citation type="submission" date="2016-06" db="EMBL/GenBank/DDBJ databases">
        <title>Four novel species of enterococci isolated from chicken manure.</title>
        <authorList>
            <person name="Van Tyne D."/>
        </authorList>
    </citation>
    <scope>NUCLEOTIDE SEQUENCE [LARGE SCALE GENOMIC DNA]</scope>
    <source>
        <strain evidence="8 9">CU12B</strain>
    </source>
</reference>
<dbReference type="InterPro" id="IPR057739">
    <property type="entry name" value="Glyco_hydro_29_N"/>
</dbReference>
<accession>A0ABQ6Z0T8</accession>
<evidence type="ECO:0000259" key="7">
    <source>
        <dbReference type="Pfam" id="PF01120"/>
    </source>
</evidence>
<dbReference type="InterPro" id="IPR000933">
    <property type="entry name" value="Glyco_hydro_29"/>
</dbReference>
<dbReference type="InterPro" id="IPR017853">
    <property type="entry name" value="GH"/>
</dbReference>
<dbReference type="RefSeq" id="WP_161901650.1">
    <property type="nucleotide sequence ID" value="NZ_MAEL01000031.1"/>
</dbReference>
<dbReference type="PANTHER" id="PTHR10030:SF37">
    <property type="entry name" value="ALPHA-L-FUCOSIDASE-RELATED"/>
    <property type="match status" value="1"/>
</dbReference>
<dbReference type="SUPFAM" id="SSF51445">
    <property type="entry name" value="(Trans)glycosidases"/>
    <property type="match status" value="1"/>
</dbReference>
<proteinExistence type="inferred from homology"/>
<keyword evidence="9" id="KW-1185">Reference proteome</keyword>
<comment type="similarity">
    <text evidence="2">Belongs to the glycosyl hydrolase 29 family.</text>
</comment>
<name>A0ABQ6Z0T8_9ENTE</name>
<feature type="domain" description="Glycoside hydrolase family 29 N-terminal" evidence="7">
    <location>
        <begin position="11"/>
        <end position="355"/>
    </location>
</feature>
<evidence type="ECO:0000313" key="9">
    <source>
        <dbReference type="Proteomes" id="UP000782705"/>
    </source>
</evidence>
<dbReference type="SMART" id="SM00812">
    <property type="entry name" value="Alpha_L_fucos"/>
    <property type="match status" value="1"/>
</dbReference>
<organism evidence="8 9">
    <name type="scientific">Candidatus Enterococcus willemsii</name>
    <dbReference type="NCBI Taxonomy" id="1857215"/>
    <lineage>
        <taxon>Bacteria</taxon>
        <taxon>Bacillati</taxon>
        <taxon>Bacillota</taxon>
        <taxon>Bacilli</taxon>
        <taxon>Lactobacillales</taxon>
        <taxon>Enterococcaceae</taxon>
        <taxon>Enterococcus</taxon>
    </lineage>
</organism>
<dbReference type="EMBL" id="MAEL01000031">
    <property type="protein sequence ID" value="KAF1304622.1"/>
    <property type="molecule type" value="Genomic_DNA"/>
</dbReference>
<dbReference type="InterPro" id="IPR016286">
    <property type="entry name" value="FUC_metazoa-typ"/>
</dbReference>
<evidence type="ECO:0000256" key="6">
    <source>
        <dbReference type="ARBA" id="ARBA00023295"/>
    </source>
</evidence>
<evidence type="ECO:0000256" key="5">
    <source>
        <dbReference type="ARBA" id="ARBA00022801"/>
    </source>
</evidence>
<dbReference type="PIRSF" id="PIRSF001092">
    <property type="entry name" value="Alpha-L-fucosidase"/>
    <property type="match status" value="1"/>
</dbReference>
<evidence type="ECO:0000256" key="3">
    <source>
        <dbReference type="ARBA" id="ARBA00012662"/>
    </source>
</evidence>